<evidence type="ECO:0000256" key="3">
    <source>
        <dbReference type="ARBA" id="ARBA00023163"/>
    </source>
</evidence>
<dbReference type="PANTHER" id="PTHR30055">
    <property type="entry name" value="HTH-TYPE TRANSCRIPTIONAL REGULATOR RUTR"/>
    <property type="match status" value="1"/>
</dbReference>
<feature type="DNA-binding region" description="H-T-H motif" evidence="4">
    <location>
        <begin position="31"/>
        <end position="50"/>
    </location>
</feature>
<dbReference type="InterPro" id="IPR009057">
    <property type="entry name" value="Homeodomain-like_sf"/>
</dbReference>
<dbReference type="SUPFAM" id="SSF46689">
    <property type="entry name" value="Homeodomain-like"/>
    <property type="match status" value="1"/>
</dbReference>
<proteinExistence type="predicted"/>
<reference evidence="8" key="1">
    <citation type="journal article" date="2019" name="Int. J. Syst. Evol. Microbiol.">
        <title>The Global Catalogue of Microorganisms (GCM) 10K type strain sequencing project: providing services to taxonomists for standard genome sequencing and annotation.</title>
        <authorList>
            <consortium name="The Broad Institute Genomics Platform"/>
            <consortium name="The Broad Institute Genome Sequencing Center for Infectious Disease"/>
            <person name="Wu L."/>
            <person name="Ma J."/>
        </authorList>
    </citation>
    <scope>NUCLEOTIDE SEQUENCE [LARGE SCALE GENOMIC DNA]</scope>
    <source>
        <strain evidence="8">JCM 9092</strain>
    </source>
</reference>
<keyword evidence="2 4" id="KW-0238">DNA-binding</keyword>
<sequence>MAKQARSARTREALVRAAASVFDDAGYEGTALARISEAADISMGALTFHFSSKKALAEEVQEQGVATTRRVVEQVAATRGASPLETVVSVTLALATLLGRDPLVRAAARLARERTDSACDWSDCWLPTVEQLTALAAESECPGRDDRATVVALAQLLVAGAEAHIRGAARAENGPDLSGEFARIWEAMLRGITARPLVRPEPGRDEVSDGAPSPCEARELTVAGRVPAEAR</sequence>
<evidence type="ECO:0000256" key="2">
    <source>
        <dbReference type="ARBA" id="ARBA00023125"/>
    </source>
</evidence>
<evidence type="ECO:0000256" key="5">
    <source>
        <dbReference type="SAM" id="MobiDB-lite"/>
    </source>
</evidence>
<dbReference type="Pfam" id="PF00440">
    <property type="entry name" value="TetR_N"/>
    <property type="match status" value="1"/>
</dbReference>
<organism evidence="7 8">
    <name type="scientific">Streptomyces rectiviolaceus</name>
    <dbReference type="NCBI Taxonomy" id="332591"/>
    <lineage>
        <taxon>Bacteria</taxon>
        <taxon>Bacillati</taxon>
        <taxon>Actinomycetota</taxon>
        <taxon>Actinomycetes</taxon>
        <taxon>Kitasatosporales</taxon>
        <taxon>Streptomycetaceae</taxon>
        <taxon>Streptomyces</taxon>
    </lineage>
</organism>
<dbReference type="InterPro" id="IPR036271">
    <property type="entry name" value="Tet_transcr_reg_TetR-rel_C_sf"/>
</dbReference>
<evidence type="ECO:0000313" key="8">
    <source>
        <dbReference type="Proteomes" id="UP001501637"/>
    </source>
</evidence>
<feature type="region of interest" description="Disordered" evidence="5">
    <location>
        <begin position="197"/>
        <end position="231"/>
    </location>
</feature>
<dbReference type="RefSeq" id="WP_344522497.1">
    <property type="nucleotide sequence ID" value="NZ_BAAAUG010000073.1"/>
</dbReference>
<protein>
    <recommendedName>
        <fullName evidence="6">HTH tetR-type domain-containing protein</fullName>
    </recommendedName>
</protein>
<dbReference type="PROSITE" id="PS50977">
    <property type="entry name" value="HTH_TETR_2"/>
    <property type="match status" value="1"/>
</dbReference>
<dbReference type="Gene3D" id="1.10.357.10">
    <property type="entry name" value="Tetracycline Repressor, domain 2"/>
    <property type="match status" value="1"/>
</dbReference>
<dbReference type="Proteomes" id="UP001501637">
    <property type="component" value="Unassembled WGS sequence"/>
</dbReference>
<evidence type="ECO:0000259" key="6">
    <source>
        <dbReference type="PROSITE" id="PS50977"/>
    </source>
</evidence>
<gene>
    <name evidence="7" type="ORF">GCM10010449_41520</name>
</gene>
<keyword evidence="1" id="KW-0805">Transcription regulation</keyword>
<keyword evidence="3" id="KW-0804">Transcription</keyword>
<dbReference type="InterPro" id="IPR001647">
    <property type="entry name" value="HTH_TetR"/>
</dbReference>
<evidence type="ECO:0000256" key="4">
    <source>
        <dbReference type="PROSITE-ProRule" id="PRU00335"/>
    </source>
</evidence>
<dbReference type="EMBL" id="BAAAUG010000073">
    <property type="protein sequence ID" value="GAA3115101.1"/>
    <property type="molecule type" value="Genomic_DNA"/>
</dbReference>
<keyword evidence="8" id="KW-1185">Reference proteome</keyword>
<dbReference type="InterPro" id="IPR050109">
    <property type="entry name" value="HTH-type_TetR-like_transc_reg"/>
</dbReference>
<evidence type="ECO:0000313" key="7">
    <source>
        <dbReference type="EMBL" id="GAA3115101.1"/>
    </source>
</evidence>
<comment type="caution">
    <text evidence="7">The sequence shown here is derived from an EMBL/GenBank/DDBJ whole genome shotgun (WGS) entry which is preliminary data.</text>
</comment>
<dbReference type="PANTHER" id="PTHR30055:SF234">
    <property type="entry name" value="HTH-TYPE TRANSCRIPTIONAL REGULATOR BETI"/>
    <property type="match status" value="1"/>
</dbReference>
<dbReference type="SUPFAM" id="SSF48498">
    <property type="entry name" value="Tetracyclin repressor-like, C-terminal domain"/>
    <property type="match status" value="1"/>
</dbReference>
<name>A0ABP6MI55_9ACTN</name>
<feature type="domain" description="HTH tetR-type" evidence="6">
    <location>
        <begin position="8"/>
        <end position="68"/>
    </location>
</feature>
<dbReference type="PRINTS" id="PR00455">
    <property type="entry name" value="HTHTETR"/>
</dbReference>
<accession>A0ABP6MI55</accession>
<evidence type="ECO:0000256" key="1">
    <source>
        <dbReference type="ARBA" id="ARBA00023015"/>
    </source>
</evidence>